<keyword evidence="4" id="KW-1185">Reference proteome</keyword>
<protein>
    <submittedName>
        <fullName evidence="3">SRP40, carboxy-terminal domain protein</fullName>
    </submittedName>
</protein>
<name>Q22B41_TETTS</name>
<accession>Q22B41</accession>
<dbReference type="Proteomes" id="UP000009168">
    <property type="component" value="Unassembled WGS sequence"/>
</dbReference>
<evidence type="ECO:0000313" key="3">
    <source>
        <dbReference type="EMBL" id="EAR82514.1"/>
    </source>
</evidence>
<feature type="domain" description="Srp40 C-terminal" evidence="2">
    <location>
        <begin position="171"/>
        <end position="247"/>
    </location>
</feature>
<dbReference type="PROSITE" id="PS50896">
    <property type="entry name" value="LISH"/>
    <property type="match status" value="1"/>
</dbReference>
<feature type="compositionally biased region" description="Acidic residues" evidence="1">
    <location>
        <begin position="76"/>
        <end position="85"/>
    </location>
</feature>
<dbReference type="Pfam" id="PF05022">
    <property type="entry name" value="SRP40_C"/>
    <property type="match status" value="1"/>
</dbReference>
<evidence type="ECO:0000259" key="2">
    <source>
        <dbReference type="Pfam" id="PF05022"/>
    </source>
</evidence>
<feature type="compositionally biased region" description="Basic residues" evidence="1">
    <location>
        <begin position="91"/>
        <end position="105"/>
    </location>
</feature>
<dbReference type="GO" id="GO:0005730">
    <property type="term" value="C:nucleolus"/>
    <property type="evidence" value="ECO:0007669"/>
    <property type="project" value="UniProtKB-ARBA"/>
</dbReference>
<dbReference type="GeneID" id="7830525"/>
<dbReference type="InterPro" id="IPR006594">
    <property type="entry name" value="LisH"/>
</dbReference>
<dbReference type="RefSeq" id="XP_001030177.1">
    <property type="nucleotide sequence ID" value="XM_001030177.1"/>
</dbReference>
<dbReference type="AlphaFoldDB" id="Q22B41"/>
<sequence length="250" mass="28964">MSTEIRKIVSTDILPVIYKYLNQIGLESVAKKLQKKSGLDLENSDSPLVEKKLQKIIKFYVTNHKHMIQKFIAKEEESENESESDSEIKAKKNKKQEKLNKKRKNEKKEVSDDEEEEKNDSGNETPVIKKTKKNKKEESDDEEEDKPVVKKQIIPELLEEEELQPGQRKYFQKCDDRMFKYLKPEQQDFSHESKLRFGVAGDAFGDIGNEKLKETKGKGFRKAKDKLKNKNFCGGDGQINVNQINSIPIL</sequence>
<proteinExistence type="predicted"/>
<dbReference type="KEGG" id="tet:TTHERM_01123970"/>
<dbReference type="HOGENOM" id="CLU_1362688_0_0_1"/>
<reference evidence="4" key="1">
    <citation type="journal article" date="2006" name="PLoS Biol.">
        <title>Macronuclear genome sequence of the ciliate Tetrahymena thermophila, a model eukaryote.</title>
        <authorList>
            <person name="Eisen J.A."/>
            <person name="Coyne R.S."/>
            <person name="Wu M."/>
            <person name="Wu D."/>
            <person name="Thiagarajan M."/>
            <person name="Wortman J.R."/>
            <person name="Badger J.H."/>
            <person name="Ren Q."/>
            <person name="Amedeo P."/>
            <person name="Jones K.M."/>
            <person name="Tallon L.J."/>
            <person name="Delcher A.L."/>
            <person name="Salzberg S.L."/>
            <person name="Silva J.C."/>
            <person name="Haas B.J."/>
            <person name="Majoros W.H."/>
            <person name="Farzad M."/>
            <person name="Carlton J.M."/>
            <person name="Smith R.K. Jr."/>
            <person name="Garg J."/>
            <person name="Pearlman R.E."/>
            <person name="Karrer K.M."/>
            <person name="Sun L."/>
            <person name="Manning G."/>
            <person name="Elde N.C."/>
            <person name="Turkewitz A.P."/>
            <person name="Asai D.J."/>
            <person name="Wilkes D.E."/>
            <person name="Wang Y."/>
            <person name="Cai H."/>
            <person name="Collins K."/>
            <person name="Stewart B.A."/>
            <person name="Lee S.R."/>
            <person name="Wilamowska K."/>
            <person name="Weinberg Z."/>
            <person name="Ruzzo W.L."/>
            <person name="Wloga D."/>
            <person name="Gaertig J."/>
            <person name="Frankel J."/>
            <person name="Tsao C.-C."/>
            <person name="Gorovsky M.A."/>
            <person name="Keeling P.J."/>
            <person name="Waller R.F."/>
            <person name="Patron N.J."/>
            <person name="Cherry J.M."/>
            <person name="Stover N.A."/>
            <person name="Krieger C.J."/>
            <person name="del Toro C."/>
            <person name="Ryder H.F."/>
            <person name="Williamson S.C."/>
            <person name="Barbeau R.A."/>
            <person name="Hamilton E.P."/>
            <person name="Orias E."/>
        </authorList>
    </citation>
    <scope>NUCLEOTIDE SEQUENCE [LARGE SCALE GENOMIC DNA]</scope>
    <source>
        <strain evidence="4">SB210</strain>
    </source>
</reference>
<dbReference type="OrthoDB" id="5599646at2759"/>
<evidence type="ECO:0000313" key="4">
    <source>
        <dbReference type="Proteomes" id="UP000009168"/>
    </source>
</evidence>
<organism evidence="3 4">
    <name type="scientific">Tetrahymena thermophila (strain SB210)</name>
    <dbReference type="NCBI Taxonomy" id="312017"/>
    <lineage>
        <taxon>Eukaryota</taxon>
        <taxon>Sar</taxon>
        <taxon>Alveolata</taxon>
        <taxon>Ciliophora</taxon>
        <taxon>Intramacronucleata</taxon>
        <taxon>Oligohymenophorea</taxon>
        <taxon>Hymenostomatida</taxon>
        <taxon>Tetrahymenina</taxon>
        <taxon>Tetrahymenidae</taxon>
        <taxon>Tetrahymena</taxon>
    </lineage>
</organism>
<dbReference type="eggNOG" id="ENOG502SVJ7">
    <property type="taxonomic scope" value="Eukaryota"/>
</dbReference>
<dbReference type="InterPro" id="IPR007718">
    <property type="entry name" value="Srp40_C"/>
</dbReference>
<evidence type="ECO:0000256" key="1">
    <source>
        <dbReference type="SAM" id="MobiDB-lite"/>
    </source>
</evidence>
<dbReference type="OMA" id="HDETPMT"/>
<dbReference type="EMBL" id="GG662311">
    <property type="protein sequence ID" value="EAR82514.1"/>
    <property type="molecule type" value="Genomic_DNA"/>
</dbReference>
<dbReference type="InParanoid" id="Q22B41"/>
<gene>
    <name evidence="3" type="ORF">TTHERM_01123970</name>
</gene>
<feature type="region of interest" description="Disordered" evidence="1">
    <location>
        <begin position="74"/>
        <end position="153"/>
    </location>
</feature>